<proteinExistence type="predicted"/>
<gene>
    <name evidence="1" type="ORF">AACH06_10800</name>
</gene>
<accession>A0ABU9BNG1</accession>
<dbReference type="Proteomes" id="UP001371218">
    <property type="component" value="Unassembled WGS sequence"/>
</dbReference>
<organism evidence="1 2">
    <name type="scientific">Ideonella lacteola</name>
    <dbReference type="NCBI Taxonomy" id="2984193"/>
    <lineage>
        <taxon>Bacteria</taxon>
        <taxon>Pseudomonadati</taxon>
        <taxon>Pseudomonadota</taxon>
        <taxon>Betaproteobacteria</taxon>
        <taxon>Burkholderiales</taxon>
        <taxon>Sphaerotilaceae</taxon>
        <taxon>Ideonella</taxon>
    </lineage>
</organism>
<sequence>MSWINSVTSSAGDFFQRDVVPQLEKVRDGFVDGATSAAKQAAPVVEKAWDKASPVLGAAWDKASPVVHAAWDKASPVLETALEKGAPIAEAAWDKVSPPLYAARDGVRDGAVAAWNHVPGHDQAEKTVADWTDKLPFNNVAKASIEALFGAEHVTLDKDATDGIQKDPGFLDAEKKINVDVTAAAKADPRYGKTDFDISLSDMYKGQGLYAESDGKVPLTLGGESGESDKWDQAKHFYDLSDPNVKKTWQVAGNEQTWLLRHCQLDGTAHVAKDGTITIDYKVNDRLDLTPHGKVDDAYDVVSKGMGSVWHGLMGAEMPEVTGSFTRTVPQG</sequence>
<reference evidence="1 2" key="1">
    <citation type="submission" date="2024-04" db="EMBL/GenBank/DDBJ databases">
        <title>Novel species of the genus Ideonella isolated from streams.</title>
        <authorList>
            <person name="Lu H."/>
        </authorList>
    </citation>
    <scope>NUCLEOTIDE SEQUENCE [LARGE SCALE GENOMIC DNA]</scope>
    <source>
        <strain evidence="1 2">DXS29W</strain>
    </source>
</reference>
<keyword evidence="2" id="KW-1185">Reference proteome</keyword>
<evidence type="ECO:0000313" key="1">
    <source>
        <dbReference type="EMBL" id="MEK8031306.1"/>
    </source>
</evidence>
<dbReference type="RefSeq" id="WP_341425683.1">
    <property type="nucleotide sequence ID" value="NZ_JBBUTG010000005.1"/>
</dbReference>
<comment type="caution">
    <text evidence="1">The sequence shown here is derived from an EMBL/GenBank/DDBJ whole genome shotgun (WGS) entry which is preliminary data.</text>
</comment>
<protein>
    <submittedName>
        <fullName evidence="1">Uncharacterized protein</fullName>
    </submittedName>
</protein>
<name>A0ABU9BNG1_9BURK</name>
<dbReference type="EMBL" id="JBBUTG010000005">
    <property type="protein sequence ID" value="MEK8031306.1"/>
    <property type="molecule type" value="Genomic_DNA"/>
</dbReference>
<evidence type="ECO:0000313" key="2">
    <source>
        <dbReference type="Proteomes" id="UP001371218"/>
    </source>
</evidence>